<proteinExistence type="predicted"/>
<evidence type="ECO:0000313" key="2">
    <source>
        <dbReference type="EMBL" id="EHJ37804.1"/>
    </source>
</evidence>
<feature type="transmembrane region" description="Helical" evidence="1">
    <location>
        <begin position="6"/>
        <end position="26"/>
    </location>
</feature>
<dbReference type="AlphaFoldDB" id="G6B0C9"/>
<sequence>MLYIFVYYLFVSYVIFKKWVVKVLYYRCRTTYCLQMYGFFQIYATIS</sequence>
<evidence type="ECO:0000256" key="1">
    <source>
        <dbReference type="SAM" id="Phobius"/>
    </source>
</evidence>
<name>G6B0C9_9BACT</name>
<keyword evidence="1" id="KW-1133">Transmembrane helix</keyword>
<protein>
    <submittedName>
        <fullName evidence="2">Uncharacterized protein</fullName>
    </submittedName>
</protein>
<keyword evidence="1" id="KW-0812">Transmembrane</keyword>
<dbReference type="Proteomes" id="UP000004407">
    <property type="component" value="Unassembled WGS sequence"/>
</dbReference>
<organism evidence="2 3">
    <name type="scientific">Leyella stercorea DSM 18206</name>
    <dbReference type="NCBI Taxonomy" id="1002367"/>
    <lineage>
        <taxon>Bacteria</taxon>
        <taxon>Pseudomonadati</taxon>
        <taxon>Bacteroidota</taxon>
        <taxon>Bacteroidia</taxon>
        <taxon>Bacteroidales</taxon>
        <taxon>Prevotellaceae</taxon>
        <taxon>Leyella</taxon>
    </lineage>
</organism>
<gene>
    <name evidence="2" type="ORF">HMPREF0673_02348</name>
</gene>
<dbReference type="EMBL" id="AFZZ01000198">
    <property type="protein sequence ID" value="EHJ37804.1"/>
    <property type="molecule type" value="Genomic_DNA"/>
</dbReference>
<comment type="caution">
    <text evidence="2">The sequence shown here is derived from an EMBL/GenBank/DDBJ whole genome shotgun (WGS) entry which is preliminary data.</text>
</comment>
<evidence type="ECO:0000313" key="3">
    <source>
        <dbReference type="Proteomes" id="UP000004407"/>
    </source>
</evidence>
<dbReference type="HOGENOM" id="CLU_3171769_0_0_10"/>
<keyword evidence="1" id="KW-0472">Membrane</keyword>
<reference evidence="2 3" key="1">
    <citation type="submission" date="2011-08" db="EMBL/GenBank/DDBJ databases">
        <authorList>
            <person name="Weinstock G."/>
            <person name="Sodergren E."/>
            <person name="Clifton S."/>
            <person name="Fulton L."/>
            <person name="Fulton B."/>
            <person name="Courtney L."/>
            <person name="Fronick C."/>
            <person name="Harrison M."/>
            <person name="Strong C."/>
            <person name="Farmer C."/>
            <person name="Delahaunty K."/>
            <person name="Markovic C."/>
            <person name="Hall O."/>
            <person name="Minx P."/>
            <person name="Tomlinson C."/>
            <person name="Mitreva M."/>
            <person name="Hou S."/>
            <person name="Chen J."/>
            <person name="Wollam A."/>
            <person name="Pepin K.H."/>
            <person name="Johnson M."/>
            <person name="Bhonagiri V."/>
            <person name="Zhang X."/>
            <person name="Suruliraj S."/>
            <person name="Warren W."/>
            <person name="Chinwalla A."/>
            <person name="Mardis E.R."/>
            <person name="Wilson R.K."/>
        </authorList>
    </citation>
    <scope>NUCLEOTIDE SEQUENCE [LARGE SCALE GENOMIC DNA]</scope>
    <source>
        <strain evidence="2 3">DSM 18206</strain>
    </source>
</reference>
<accession>G6B0C9</accession>